<evidence type="ECO:0000313" key="1">
    <source>
        <dbReference type="EMBL" id="KAF4635241.1"/>
    </source>
</evidence>
<sequence length="145" mass="15965">MPTPAPIPAPLNAPPTYYKLNLDFALTKRMPSRLSFRFNALEIIEDPVDEVYTDPTPEYRLDSGKTMGQIPHLQKNHPGTRRLLLSVEAGCRKNLVYHALICVAQHAMCWAGLCGVEKPPVEISPAAPLIDDRMKGSKAGEQSAS</sequence>
<evidence type="ECO:0000313" key="2">
    <source>
        <dbReference type="Proteomes" id="UP000566819"/>
    </source>
</evidence>
<gene>
    <name evidence="1" type="ORF">G7Y89_g2849</name>
</gene>
<name>A0A8H4RUB5_9HELO</name>
<proteinExistence type="predicted"/>
<keyword evidence="2" id="KW-1185">Reference proteome</keyword>
<organism evidence="1 2">
    <name type="scientific">Cudoniella acicularis</name>
    <dbReference type="NCBI Taxonomy" id="354080"/>
    <lineage>
        <taxon>Eukaryota</taxon>
        <taxon>Fungi</taxon>
        <taxon>Dikarya</taxon>
        <taxon>Ascomycota</taxon>
        <taxon>Pezizomycotina</taxon>
        <taxon>Leotiomycetes</taxon>
        <taxon>Helotiales</taxon>
        <taxon>Tricladiaceae</taxon>
        <taxon>Cudoniella</taxon>
    </lineage>
</organism>
<dbReference type="EMBL" id="JAAMPI010000132">
    <property type="protein sequence ID" value="KAF4635241.1"/>
    <property type="molecule type" value="Genomic_DNA"/>
</dbReference>
<comment type="caution">
    <text evidence="1">The sequence shown here is derived from an EMBL/GenBank/DDBJ whole genome shotgun (WGS) entry which is preliminary data.</text>
</comment>
<protein>
    <submittedName>
        <fullName evidence="1">Uncharacterized protein</fullName>
    </submittedName>
</protein>
<reference evidence="1 2" key="1">
    <citation type="submission" date="2020-03" db="EMBL/GenBank/DDBJ databases">
        <title>Draft Genome Sequence of Cudoniella acicularis.</title>
        <authorList>
            <person name="Buettner E."/>
            <person name="Kellner H."/>
        </authorList>
    </citation>
    <scope>NUCLEOTIDE SEQUENCE [LARGE SCALE GENOMIC DNA]</scope>
    <source>
        <strain evidence="1 2">DSM 108380</strain>
    </source>
</reference>
<dbReference type="Proteomes" id="UP000566819">
    <property type="component" value="Unassembled WGS sequence"/>
</dbReference>
<accession>A0A8H4RUB5</accession>
<dbReference type="AlphaFoldDB" id="A0A8H4RUB5"/>